<accession>A0A6L2L254</accession>
<sequence>MPTTFGEAFSSARIAKAKFEESVKNRFGPSKAEDPKGALSKLLQLGTVENYQREFEKLLNRVLDIPDSFLISFYISGLELHLQRELLVSKPTTLGDVFSLARTIEACFDDQAAPVVGTSARLEANKVVNDGDDLEYSGPMTPTSDSESSDEVKVLNWLYQAINVENTYDNVARDQASELETKVLVDG</sequence>
<dbReference type="AlphaFoldDB" id="A0A6L2L254"/>
<comment type="caution">
    <text evidence="1">The sequence shown here is derived from an EMBL/GenBank/DDBJ whole genome shotgun (WGS) entry which is preliminary data.</text>
</comment>
<proteinExistence type="predicted"/>
<dbReference type="EMBL" id="BKCJ010003451">
    <property type="protein sequence ID" value="GEU55170.1"/>
    <property type="molecule type" value="Genomic_DNA"/>
</dbReference>
<protein>
    <submittedName>
        <fullName evidence="1">Retrotransposon-related protein</fullName>
    </submittedName>
</protein>
<organism evidence="1">
    <name type="scientific">Tanacetum cinerariifolium</name>
    <name type="common">Dalmatian daisy</name>
    <name type="synonym">Chrysanthemum cinerariifolium</name>
    <dbReference type="NCBI Taxonomy" id="118510"/>
    <lineage>
        <taxon>Eukaryota</taxon>
        <taxon>Viridiplantae</taxon>
        <taxon>Streptophyta</taxon>
        <taxon>Embryophyta</taxon>
        <taxon>Tracheophyta</taxon>
        <taxon>Spermatophyta</taxon>
        <taxon>Magnoliopsida</taxon>
        <taxon>eudicotyledons</taxon>
        <taxon>Gunneridae</taxon>
        <taxon>Pentapetalae</taxon>
        <taxon>asterids</taxon>
        <taxon>campanulids</taxon>
        <taxon>Asterales</taxon>
        <taxon>Asteraceae</taxon>
        <taxon>Asteroideae</taxon>
        <taxon>Anthemideae</taxon>
        <taxon>Anthemidinae</taxon>
        <taxon>Tanacetum</taxon>
    </lineage>
</organism>
<name>A0A6L2L254_TANCI</name>
<evidence type="ECO:0000313" key="1">
    <source>
        <dbReference type="EMBL" id="GEU55170.1"/>
    </source>
</evidence>
<reference evidence="1" key="1">
    <citation type="journal article" date="2019" name="Sci. Rep.">
        <title>Draft genome of Tanacetum cinerariifolium, the natural source of mosquito coil.</title>
        <authorList>
            <person name="Yamashiro T."/>
            <person name="Shiraishi A."/>
            <person name="Satake H."/>
            <person name="Nakayama K."/>
        </authorList>
    </citation>
    <scope>NUCLEOTIDE SEQUENCE</scope>
</reference>
<gene>
    <name evidence="1" type="ORF">Tci_027148</name>
</gene>